<keyword evidence="5" id="KW-1185">Reference proteome</keyword>
<dbReference type="GO" id="GO:0043531">
    <property type="term" value="F:ADP binding"/>
    <property type="evidence" value="ECO:0007669"/>
    <property type="project" value="InterPro"/>
</dbReference>
<dbReference type="InterPro" id="IPR000845">
    <property type="entry name" value="Nucleoside_phosphorylase_d"/>
</dbReference>
<evidence type="ECO:0000259" key="2">
    <source>
        <dbReference type="Pfam" id="PF00931"/>
    </source>
</evidence>
<dbReference type="GO" id="GO:0003824">
    <property type="term" value="F:catalytic activity"/>
    <property type="evidence" value="ECO:0007669"/>
    <property type="project" value="InterPro"/>
</dbReference>
<sequence>MPILLSNEDYTVGWICALPVELAAAQTVLDERHEPLPARAGDANVYAYGRIHDHNVVVACLPAGLIGTNSAASVAMHMHRSFGCLRFALMVGIGGGVPSKAHDIRLGDVVVGQPVNGYGGVIQYDFGKSRPNGFERTGFLNAPPAILLSAVSMIRAKHSSAPGAPSSHMLEKGNIATSARPSVDTDILYEVAMDDAEPRIIQRPPRSNLDVEVHYGTIASGNQVMRHAAERDQVSREFGGVLCFEMEAAGLMNNFPSLVIRGICDYADVHKTKNWQEFAAATAAGYAKQLLCEVPRAEVVKIGAVNDRSGMKNRIVSLPFQRNYKFVGRDEILQELQKRLFLDEDCNDLAIYGLGGIGKTQIALAFANLIAKTQPDMSIFWIVALSHATVEKSFLDIAGQLRLTASSHSKEDIKIVVKHHLEDRDFGRWLLIVDNVDDESLVDLLLECVPGSDTGFKLYTSRSTRVVQDLVGGDAIEIERLGKVEALRLMSQSLLHCNAINDQTEMQSLCEELECLPLAMTQAAAYMNKNKISPGKYRELLKGADQDLIDLMSIENRDRTRYQQVGHAVATTWVVSFNQIMEQDTTAADLLKFISCVEWRDIPLPMLPKAGSNSQMTSAIGALCAYSFLTSSNHQETYNMHRLVHLATRIWVQTYDEASVIHTAVMAHMGAVFPPALWQNRADWRAFHPHAARLLRDYNGREDKGVARLCHSVGKSLLADWRTEEAIHWLETSQEVLIGLSDGDEYLLEVHHDLAEAWCDIHQELKAVQLLENVVAKRRSVLAEHHIDLVRSEILLADVYRSVGRWEEGLAMLERAAAHVTKIESQKLVEDDLSRLTSMHWLGRAYMQVGDSPSVFKALLVLQQVVSIRTRALAESDPYRLASEQELARAYLQTGWREATALAIELLEHVVEVDSKNLKDDDTSRAFSRSLLNEAYAARERLQQKDGKRNHESRRVSPHALNQQVLKDPAAPTNAPQQPPLRPRTLPDASHPVPPKACLPA</sequence>
<dbReference type="InterPro" id="IPR002182">
    <property type="entry name" value="NB-ARC"/>
</dbReference>
<feature type="domain" description="NB-ARC" evidence="2">
    <location>
        <begin position="331"/>
        <end position="493"/>
    </location>
</feature>
<dbReference type="PANTHER" id="PTHR46082">
    <property type="entry name" value="ATP/GTP-BINDING PROTEIN-RELATED"/>
    <property type="match status" value="1"/>
</dbReference>
<evidence type="ECO:0000256" key="1">
    <source>
        <dbReference type="SAM" id="MobiDB-lite"/>
    </source>
</evidence>
<name>A0A6A6CJR5_ZASCE</name>
<dbReference type="OrthoDB" id="3847045at2759"/>
<dbReference type="Gene3D" id="3.40.50.1580">
    <property type="entry name" value="Nucleoside phosphorylase domain"/>
    <property type="match status" value="1"/>
</dbReference>
<feature type="domain" description="Nucleoside phosphorylase" evidence="3">
    <location>
        <begin position="12"/>
        <end position="284"/>
    </location>
</feature>
<organism evidence="4 5">
    <name type="scientific">Zasmidium cellare ATCC 36951</name>
    <dbReference type="NCBI Taxonomy" id="1080233"/>
    <lineage>
        <taxon>Eukaryota</taxon>
        <taxon>Fungi</taxon>
        <taxon>Dikarya</taxon>
        <taxon>Ascomycota</taxon>
        <taxon>Pezizomycotina</taxon>
        <taxon>Dothideomycetes</taxon>
        <taxon>Dothideomycetidae</taxon>
        <taxon>Mycosphaerellales</taxon>
        <taxon>Mycosphaerellaceae</taxon>
        <taxon>Zasmidium</taxon>
    </lineage>
</organism>
<dbReference type="Pfam" id="PF00931">
    <property type="entry name" value="NB-ARC"/>
    <property type="match status" value="1"/>
</dbReference>
<dbReference type="PANTHER" id="PTHR46082:SF11">
    <property type="entry name" value="AAA+ ATPASE DOMAIN-CONTAINING PROTEIN-RELATED"/>
    <property type="match status" value="1"/>
</dbReference>
<evidence type="ECO:0000259" key="3">
    <source>
        <dbReference type="Pfam" id="PF01048"/>
    </source>
</evidence>
<reference evidence="4" key="1">
    <citation type="journal article" date="2020" name="Stud. Mycol.">
        <title>101 Dothideomycetes genomes: a test case for predicting lifestyles and emergence of pathogens.</title>
        <authorList>
            <person name="Haridas S."/>
            <person name="Albert R."/>
            <person name="Binder M."/>
            <person name="Bloem J."/>
            <person name="Labutti K."/>
            <person name="Salamov A."/>
            <person name="Andreopoulos B."/>
            <person name="Baker S."/>
            <person name="Barry K."/>
            <person name="Bills G."/>
            <person name="Bluhm B."/>
            <person name="Cannon C."/>
            <person name="Castanera R."/>
            <person name="Culley D."/>
            <person name="Daum C."/>
            <person name="Ezra D."/>
            <person name="Gonzalez J."/>
            <person name="Henrissat B."/>
            <person name="Kuo A."/>
            <person name="Liang C."/>
            <person name="Lipzen A."/>
            <person name="Lutzoni F."/>
            <person name="Magnuson J."/>
            <person name="Mondo S."/>
            <person name="Nolan M."/>
            <person name="Ohm R."/>
            <person name="Pangilinan J."/>
            <person name="Park H.-J."/>
            <person name="Ramirez L."/>
            <person name="Alfaro M."/>
            <person name="Sun H."/>
            <person name="Tritt A."/>
            <person name="Yoshinaga Y."/>
            <person name="Zwiers L.-H."/>
            <person name="Turgeon B."/>
            <person name="Goodwin S."/>
            <person name="Spatafora J."/>
            <person name="Crous P."/>
            <person name="Grigoriev I."/>
        </authorList>
    </citation>
    <scope>NUCLEOTIDE SEQUENCE</scope>
    <source>
        <strain evidence="4">ATCC 36951</strain>
    </source>
</reference>
<dbReference type="InterPro" id="IPR027417">
    <property type="entry name" value="P-loop_NTPase"/>
</dbReference>
<evidence type="ECO:0008006" key="6">
    <source>
        <dbReference type="Google" id="ProtNLM"/>
    </source>
</evidence>
<gene>
    <name evidence="4" type="ORF">M409DRAFT_66037</name>
</gene>
<dbReference type="InterPro" id="IPR011990">
    <property type="entry name" value="TPR-like_helical_dom_sf"/>
</dbReference>
<proteinExistence type="predicted"/>
<feature type="compositionally biased region" description="Basic and acidic residues" evidence="1">
    <location>
        <begin position="941"/>
        <end position="955"/>
    </location>
</feature>
<dbReference type="Gene3D" id="1.25.40.10">
    <property type="entry name" value="Tetratricopeptide repeat domain"/>
    <property type="match status" value="1"/>
</dbReference>
<dbReference type="EMBL" id="ML993593">
    <property type="protein sequence ID" value="KAF2167467.1"/>
    <property type="molecule type" value="Genomic_DNA"/>
</dbReference>
<dbReference type="SUPFAM" id="SSF53167">
    <property type="entry name" value="Purine and uridine phosphorylases"/>
    <property type="match status" value="1"/>
</dbReference>
<dbReference type="GO" id="GO:0009116">
    <property type="term" value="P:nucleoside metabolic process"/>
    <property type="evidence" value="ECO:0007669"/>
    <property type="project" value="InterPro"/>
</dbReference>
<dbReference type="Gene3D" id="3.40.50.300">
    <property type="entry name" value="P-loop containing nucleotide triphosphate hydrolases"/>
    <property type="match status" value="1"/>
</dbReference>
<dbReference type="Pfam" id="PF01048">
    <property type="entry name" value="PNP_UDP_1"/>
    <property type="match status" value="1"/>
</dbReference>
<accession>A0A6A6CJR5</accession>
<evidence type="ECO:0000313" key="5">
    <source>
        <dbReference type="Proteomes" id="UP000799537"/>
    </source>
</evidence>
<dbReference type="InterPro" id="IPR053137">
    <property type="entry name" value="NLR-like"/>
</dbReference>
<dbReference type="SUPFAM" id="SSF52540">
    <property type="entry name" value="P-loop containing nucleoside triphosphate hydrolases"/>
    <property type="match status" value="1"/>
</dbReference>
<dbReference type="GeneID" id="54570035"/>
<dbReference type="SUPFAM" id="SSF48452">
    <property type="entry name" value="TPR-like"/>
    <property type="match status" value="1"/>
</dbReference>
<feature type="compositionally biased region" description="Pro residues" evidence="1">
    <location>
        <begin position="992"/>
        <end position="1001"/>
    </location>
</feature>
<feature type="region of interest" description="Disordered" evidence="1">
    <location>
        <begin position="941"/>
        <end position="1001"/>
    </location>
</feature>
<evidence type="ECO:0000313" key="4">
    <source>
        <dbReference type="EMBL" id="KAF2167467.1"/>
    </source>
</evidence>
<dbReference type="AlphaFoldDB" id="A0A6A6CJR5"/>
<dbReference type="Proteomes" id="UP000799537">
    <property type="component" value="Unassembled WGS sequence"/>
</dbReference>
<dbReference type="InterPro" id="IPR035994">
    <property type="entry name" value="Nucleoside_phosphorylase_sf"/>
</dbReference>
<dbReference type="RefSeq" id="XP_033668356.1">
    <property type="nucleotide sequence ID" value="XM_033816763.1"/>
</dbReference>
<protein>
    <recommendedName>
        <fullName evidence="6">NB-ARC domain-containing protein</fullName>
    </recommendedName>
</protein>